<reference evidence="2 3" key="2">
    <citation type="journal article" date="2023" name="Plant Pathol.">
        <title>Dismantling and reorganizing Pseudomonas marginalis sensu#lato.</title>
        <authorList>
            <person name="Sawada H."/>
            <person name="Fujikawa T."/>
            <person name="Satou M."/>
        </authorList>
    </citation>
    <scope>NUCLEOTIDE SEQUENCE [LARGE SCALE GENOMIC DNA]</scope>
    <source>
        <strain evidence="2 3">MAFF 302030</strain>
    </source>
</reference>
<dbReference type="Pfam" id="PF11740">
    <property type="entry name" value="KfrA_N"/>
    <property type="match status" value="1"/>
</dbReference>
<dbReference type="AlphaFoldDB" id="A0A9X2C9N9"/>
<sequence length="138" mass="15079">MNTSKNANFTKSQVADAISTLSTRGDTITTKSGLALIGHGLYTTINKHLGVIRTSVYSNLAPEKMLTALPDHLRSIIFEIYFGARSSLKAEADIERQKIKSLKHASSYFAAFAEIGRGIIERIRDESNAGLGVIHVCR</sequence>
<dbReference type="InterPro" id="IPR021104">
    <property type="entry name" value="KfrA_DNA-bd_N"/>
</dbReference>
<gene>
    <name evidence="2" type="ORF">M1B34_28985</name>
</gene>
<organism evidence="2 3">
    <name type="scientific">Pseudomonas morbosilactucae</name>
    <dbReference type="NCBI Taxonomy" id="2938197"/>
    <lineage>
        <taxon>Bacteria</taxon>
        <taxon>Pseudomonadati</taxon>
        <taxon>Pseudomonadota</taxon>
        <taxon>Gammaproteobacteria</taxon>
        <taxon>Pseudomonadales</taxon>
        <taxon>Pseudomonadaceae</taxon>
        <taxon>Pseudomonas</taxon>
    </lineage>
</organism>
<feature type="domain" description="KfrA N-terminal DNA-binding" evidence="1">
    <location>
        <begin position="10"/>
        <end position="101"/>
    </location>
</feature>
<dbReference type="RefSeq" id="WP_268266927.1">
    <property type="nucleotide sequence ID" value="NZ_JALQCW010000088.1"/>
</dbReference>
<dbReference type="Proteomes" id="UP001155059">
    <property type="component" value="Unassembled WGS sequence"/>
</dbReference>
<evidence type="ECO:0000313" key="2">
    <source>
        <dbReference type="EMBL" id="MCK9801593.1"/>
    </source>
</evidence>
<evidence type="ECO:0000313" key="3">
    <source>
        <dbReference type="Proteomes" id="UP001155059"/>
    </source>
</evidence>
<reference evidence="2 3" key="1">
    <citation type="journal article" date="2022" name="Int. J. Syst. Evol. Microbiol.">
        <title>Pseudomonas aegrilactucae sp. nov. and Pseudomonas morbosilactucae sp. nov., pathogens causing bacterial rot of lettuce in Japan.</title>
        <authorList>
            <person name="Sawada H."/>
            <person name="Fujikawa T."/>
            <person name="Satou M."/>
        </authorList>
    </citation>
    <scope>NUCLEOTIDE SEQUENCE [LARGE SCALE GENOMIC DNA]</scope>
    <source>
        <strain evidence="2 3">MAFF 302030</strain>
    </source>
</reference>
<comment type="caution">
    <text evidence="2">The sequence shown here is derived from an EMBL/GenBank/DDBJ whole genome shotgun (WGS) entry which is preliminary data.</text>
</comment>
<evidence type="ECO:0000259" key="1">
    <source>
        <dbReference type="Pfam" id="PF11740"/>
    </source>
</evidence>
<dbReference type="EMBL" id="JALQCW010000088">
    <property type="protein sequence ID" value="MCK9801593.1"/>
    <property type="molecule type" value="Genomic_DNA"/>
</dbReference>
<name>A0A9X2C9N9_9PSED</name>
<proteinExistence type="predicted"/>
<protein>
    <recommendedName>
        <fullName evidence="1">KfrA N-terminal DNA-binding domain-containing protein</fullName>
    </recommendedName>
</protein>
<accession>A0A9X2C9N9</accession>